<evidence type="ECO:0000256" key="5">
    <source>
        <dbReference type="SAM" id="Phobius"/>
    </source>
</evidence>
<evidence type="ECO:0000256" key="3">
    <source>
        <dbReference type="ARBA" id="ARBA00022989"/>
    </source>
</evidence>
<comment type="subcellular location">
    <subcellularLocation>
        <location evidence="1">Membrane</location>
        <topology evidence="1">Multi-pass membrane protein</topology>
    </subcellularLocation>
</comment>
<evidence type="ECO:0008006" key="8">
    <source>
        <dbReference type="Google" id="ProtNLM"/>
    </source>
</evidence>
<dbReference type="OrthoDB" id="6760972at2759"/>
<feature type="transmembrane region" description="Helical" evidence="5">
    <location>
        <begin position="81"/>
        <end position="99"/>
    </location>
</feature>
<gene>
    <name evidence="6" type="ORF">PSYICH_LOCUS13930</name>
</gene>
<evidence type="ECO:0000256" key="4">
    <source>
        <dbReference type="ARBA" id="ARBA00023136"/>
    </source>
</evidence>
<dbReference type="EMBL" id="OV651819">
    <property type="protein sequence ID" value="CAH1112835.1"/>
    <property type="molecule type" value="Genomic_DNA"/>
</dbReference>
<reference evidence="6" key="1">
    <citation type="submission" date="2022-01" db="EMBL/GenBank/DDBJ databases">
        <authorList>
            <person name="King R."/>
        </authorList>
    </citation>
    <scope>NUCLEOTIDE SEQUENCE</scope>
</reference>
<keyword evidence="2 5" id="KW-0812">Transmembrane</keyword>
<sequence length="266" mass="30038">MLQKTGSTDSWEFPWNTVTKNNRPQIVLPNQSGRNVGEISFILCCLGVFMLSSSLVLIGISTWSLIKKSFYSYLLDIRVDIPYFSIPAALILLPGFWIAMSIHNDEKRRQFTLLLLLIIFLSSGLLITGSTVGLMYSVKISPNVSQLYSSLTNEDLNKTISFTFLKYNTSENDKSTWDNMQLHLECCGISSYTDWEIVGLKIPLSCCHDKECNSTNSFSRSCLDSISRDLVWQQNILKSHCYIMIVAQIVNGIVSFGSYISGKFEK</sequence>
<dbReference type="GO" id="GO:0005886">
    <property type="term" value="C:plasma membrane"/>
    <property type="evidence" value="ECO:0007669"/>
    <property type="project" value="TreeGrafter"/>
</dbReference>
<name>A0A9P0GEG9_9CUCU</name>
<organism evidence="6 7">
    <name type="scientific">Psylliodes chrysocephalus</name>
    <dbReference type="NCBI Taxonomy" id="3402493"/>
    <lineage>
        <taxon>Eukaryota</taxon>
        <taxon>Metazoa</taxon>
        <taxon>Ecdysozoa</taxon>
        <taxon>Arthropoda</taxon>
        <taxon>Hexapoda</taxon>
        <taxon>Insecta</taxon>
        <taxon>Pterygota</taxon>
        <taxon>Neoptera</taxon>
        <taxon>Endopterygota</taxon>
        <taxon>Coleoptera</taxon>
        <taxon>Polyphaga</taxon>
        <taxon>Cucujiformia</taxon>
        <taxon>Chrysomeloidea</taxon>
        <taxon>Chrysomelidae</taxon>
        <taxon>Galerucinae</taxon>
        <taxon>Alticini</taxon>
        <taxon>Psylliodes</taxon>
    </lineage>
</organism>
<protein>
    <recommendedName>
        <fullName evidence="8">Tetraspanin</fullName>
    </recommendedName>
</protein>
<proteinExistence type="predicted"/>
<dbReference type="InterPro" id="IPR018499">
    <property type="entry name" value="Tetraspanin/Peripherin"/>
</dbReference>
<feature type="transmembrane region" description="Helical" evidence="5">
    <location>
        <begin position="39"/>
        <end position="61"/>
    </location>
</feature>
<dbReference type="AlphaFoldDB" id="A0A9P0GEG9"/>
<evidence type="ECO:0000256" key="2">
    <source>
        <dbReference type="ARBA" id="ARBA00022692"/>
    </source>
</evidence>
<feature type="transmembrane region" description="Helical" evidence="5">
    <location>
        <begin position="111"/>
        <end position="136"/>
    </location>
</feature>
<accession>A0A9P0GEG9</accession>
<dbReference type="Pfam" id="PF00335">
    <property type="entry name" value="Tetraspanin"/>
    <property type="match status" value="1"/>
</dbReference>
<keyword evidence="3 5" id="KW-1133">Transmembrane helix</keyword>
<evidence type="ECO:0000313" key="6">
    <source>
        <dbReference type="EMBL" id="CAH1112835.1"/>
    </source>
</evidence>
<dbReference type="PANTHER" id="PTHR19282:SF562">
    <property type="entry name" value="AT12771P-RELATED"/>
    <property type="match status" value="1"/>
</dbReference>
<keyword evidence="4 5" id="KW-0472">Membrane</keyword>
<dbReference type="Proteomes" id="UP001153636">
    <property type="component" value="Chromosome 7"/>
</dbReference>
<dbReference type="Gene3D" id="1.10.1450.10">
    <property type="entry name" value="Tetraspanin"/>
    <property type="match status" value="1"/>
</dbReference>
<dbReference type="PANTHER" id="PTHR19282">
    <property type="entry name" value="TETRASPANIN"/>
    <property type="match status" value="1"/>
</dbReference>
<evidence type="ECO:0000256" key="1">
    <source>
        <dbReference type="ARBA" id="ARBA00004141"/>
    </source>
</evidence>
<dbReference type="InterPro" id="IPR008952">
    <property type="entry name" value="Tetraspanin_EC2_sf"/>
</dbReference>
<dbReference type="SUPFAM" id="SSF48652">
    <property type="entry name" value="Tetraspanin"/>
    <property type="match status" value="1"/>
</dbReference>
<keyword evidence="7" id="KW-1185">Reference proteome</keyword>
<dbReference type="CDD" id="cd03127">
    <property type="entry name" value="tetraspanin_LEL"/>
    <property type="match status" value="1"/>
</dbReference>
<evidence type="ECO:0000313" key="7">
    <source>
        <dbReference type="Proteomes" id="UP001153636"/>
    </source>
</evidence>